<gene>
    <name evidence="1" type="ORF">M407DRAFT_219801</name>
</gene>
<proteinExistence type="predicted"/>
<evidence type="ECO:0000313" key="1">
    <source>
        <dbReference type="EMBL" id="KIO31437.1"/>
    </source>
</evidence>
<organism evidence="1 2">
    <name type="scientific">Tulasnella calospora MUT 4182</name>
    <dbReference type="NCBI Taxonomy" id="1051891"/>
    <lineage>
        <taxon>Eukaryota</taxon>
        <taxon>Fungi</taxon>
        <taxon>Dikarya</taxon>
        <taxon>Basidiomycota</taxon>
        <taxon>Agaricomycotina</taxon>
        <taxon>Agaricomycetes</taxon>
        <taxon>Cantharellales</taxon>
        <taxon>Tulasnellaceae</taxon>
        <taxon>Tulasnella</taxon>
    </lineage>
</organism>
<dbReference type="EMBL" id="KN822963">
    <property type="protein sequence ID" value="KIO31437.1"/>
    <property type="molecule type" value="Genomic_DNA"/>
</dbReference>
<dbReference type="HOGENOM" id="CLU_1908231_0_0_1"/>
<evidence type="ECO:0000313" key="2">
    <source>
        <dbReference type="Proteomes" id="UP000054248"/>
    </source>
</evidence>
<dbReference type="OrthoDB" id="63935at2759"/>
<sequence>MKILAIGASRNSGQTKLVKGDALVDDDLRTAWIEANADDVPVDTVLLTFDSTQIVAIRSNGVTADSHKSIPCLTNGFYALISVPHVDKLGMEKITHWSARWSEGSWKDGEPEVHILLQDWEARYKAGEEIPDL</sequence>
<accession>A0A0C3MCG1</accession>
<keyword evidence="2" id="KW-1185">Reference proteome</keyword>
<name>A0A0C3MCG1_9AGAM</name>
<reference evidence="2" key="2">
    <citation type="submission" date="2015-01" db="EMBL/GenBank/DDBJ databases">
        <title>Evolutionary Origins and Diversification of the Mycorrhizal Mutualists.</title>
        <authorList>
            <consortium name="DOE Joint Genome Institute"/>
            <consortium name="Mycorrhizal Genomics Consortium"/>
            <person name="Kohler A."/>
            <person name="Kuo A."/>
            <person name="Nagy L.G."/>
            <person name="Floudas D."/>
            <person name="Copeland A."/>
            <person name="Barry K.W."/>
            <person name="Cichocki N."/>
            <person name="Veneault-Fourrey C."/>
            <person name="LaButti K."/>
            <person name="Lindquist E.A."/>
            <person name="Lipzen A."/>
            <person name="Lundell T."/>
            <person name="Morin E."/>
            <person name="Murat C."/>
            <person name="Riley R."/>
            <person name="Ohm R."/>
            <person name="Sun H."/>
            <person name="Tunlid A."/>
            <person name="Henrissat B."/>
            <person name="Grigoriev I.V."/>
            <person name="Hibbett D.S."/>
            <person name="Martin F."/>
        </authorList>
    </citation>
    <scope>NUCLEOTIDE SEQUENCE [LARGE SCALE GENOMIC DNA]</scope>
    <source>
        <strain evidence="2">MUT 4182</strain>
    </source>
</reference>
<reference evidence="1 2" key="1">
    <citation type="submission" date="2014-04" db="EMBL/GenBank/DDBJ databases">
        <authorList>
            <consortium name="DOE Joint Genome Institute"/>
            <person name="Kuo A."/>
            <person name="Girlanda M."/>
            <person name="Perotto S."/>
            <person name="Kohler A."/>
            <person name="Nagy L.G."/>
            <person name="Floudas D."/>
            <person name="Copeland A."/>
            <person name="Barry K.W."/>
            <person name="Cichocki N."/>
            <person name="Veneault-Fourrey C."/>
            <person name="LaButti K."/>
            <person name="Lindquist E.A."/>
            <person name="Lipzen A."/>
            <person name="Lundell T."/>
            <person name="Morin E."/>
            <person name="Murat C."/>
            <person name="Sun H."/>
            <person name="Tunlid A."/>
            <person name="Henrissat B."/>
            <person name="Grigoriev I.V."/>
            <person name="Hibbett D.S."/>
            <person name="Martin F."/>
            <person name="Nordberg H.P."/>
            <person name="Cantor M.N."/>
            <person name="Hua S.X."/>
        </authorList>
    </citation>
    <scope>NUCLEOTIDE SEQUENCE [LARGE SCALE GENOMIC DNA]</scope>
    <source>
        <strain evidence="1 2">MUT 4182</strain>
    </source>
</reference>
<dbReference type="AlphaFoldDB" id="A0A0C3MCG1"/>
<protein>
    <submittedName>
        <fullName evidence="1">Uncharacterized protein</fullName>
    </submittedName>
</protein>
<dbReference type="Proteomes" id="UP000054248">
    <property type="component" value="Unassembled WGS sequence"/>
</dbReference>